<sequence length="374" mass="42447">MEALRAPLDAIRTRLNRRIALQRAVPESEVDVKAVRTFWSSLPTEVRLEVLRFTDSTVVQRVHDYMIKLLKADIWSRMNDVSTGDEPAPRLEGFEFEAPAERDCMGSLRAPIAIMATEELAANDQLLETMEELLGSPLLNGRPALQHRDWSTVFDVSPSSWEELQQQLYRLVELAIFHAERDPYYQLLRDAPVPPMRRRRKAKRPAKKESTAISAADQTASAEQNQKVSQNTAATSMNATAEMTEEDNKLGDEEGESDNPDQESFFGEIAEDAACLEQPAQLRPMAGSAEMACRPRLRLSSEEATCFRWLPDIFQDGSHFQLMQYRSRDAAEAKIPVARAYVRNTFVEVEVLDEHDVTPKLRRSASETFEMTKQ</sequence>
<evidence type="ECO:0000256" key="1">
    <source>
        <dbReference type="SAM" id="MobiDB-lite"/>
    </source>
</evidence>
<reference evidence="2 3" key="1">
    <citation type="submission" date="2024-02" db="EMBL/GenBank/DDBJ databases">
        <authorList>
            <person name="Chen Y."/>
            <person name="Shah S."/>
            <person name="Dougan E. K."/>
            <person name="Thang M."/>
            <person name="Chan C."/>
        </authorList>
    </citation>
    <scope>NUCLEOTIDE SEQUENCE [LARGE SCALE GENOMIC DNA]</scope>
</reference>
<name>A0ABP0JSE3_9DINO</name>
<feature type="compositionally biased region" description="Polar residues" evidence="1">
    <location>
        <begin position="211"/>
        <end position="241"/>
    </location>
</feature>
<comment type="caution">
    <text evidence="2">The sequence shown here is derived from an EMBL/GenBank/DDBJ whole genome shotgun (WGS) entry which is preliminary data.</text>
</comment>
<evidence type="ECO:0000313" key="2">
    <source>
        <dbReference type="EMBL" id="CAK9017370.1"/>
    </source>
</evidence>
<protein>
    <submittedName>
        <fullName evidence="2">Uncharacterized protein</fullName>
    </submittedName>
</protein>
<dbReference type="Proteomes" id="UP001642464">
    <property type="component" value="Unassembled WGS sequence"/>
</dbReference>
<gene>
    <name evidence="2" type="ORF">SCF082_LOCUS13613</name>
</gene>
<feature type="region of interest" description="Disordered" evidence="1">
    <location>
        <begin position="191"/>
        <end position="263"/>
    </location>
</feature>
<feature type="compositionally biased region" description="Basic residues" evidence="1">
    <location>
        <begin position="196"/>
        <end position="206"/>
    </location>
</feature>
<accession>A0ABP0JSE3</accession>
<proteinExistence type="predicted"/>
<dbReference type="EMBL" id="CAXAMM010008446">
    <property type="protein sequence ID" value="CAK9017370.1"/>
    <property type="molecule type" value="Genomic_DNA"/>
</dbReference>
<organism evidence="2 3">
    <name type="scientific">Durusdinium trenchii</name>
    <dbReference type="NCBI Taxonomy" id="1381693"/>
    <lineage>
        <taxon>Eukaryota</taxon>
        <taxon>Sar</taxon>
        <taxon>Alveolata</taxon>
        <taxon>Dinophyceae</taxon>
        <taxon>Suessiales</taxon>
        <taxon>Symbiodiniaceae</taxon>
        <taxon>Durusdinium</taxon>
    </lineage>
</organism>
<evidence type="ECO:0000313" key="3">
    <source>
        <dbReference type="Proteomes" id="UP001642464"/>
    </source>
</evidence>
<keyword evidence="3" id="KW-1185">Reference proteome</keyword>